<name>A0AAD5GI85_AMBAR</name>
<gene>
    <name evidence="2" type="ORF">M8C21_014961</name>
</gene>
<protein>
    <submittedName>
        <fullName evidence="2">Uncharacterized protein</fullName>
    </submittedName>
</protein>
<feature type="transmembrane region" description="Helical" evidence="1">
    <location>
        <begin position="32"/>
        <end position="55"/>
    </location>
</feature>
<evidence type="ECO:0000313" key="3">
    <source>
        <dbReference type="Proteomes" id="UP001206925"/>
    </source>
</evidence>
<evidence type="ECO:0000256" key="1">
    <source>
        <dbReference type="SAM" id="Phobius"/>
    </source>
</evidence>
<evidence type="ECO:0000313" key="2">
    <source>
        <dbReference type="EMBL" id="KAI7743695.1"/>
    </source>
</evidence>
<keyword evidence="1" id="KW-0812">Transmembrane</keyword>
<proteinExistence type="predicted"/>
<keyword evidence="1" id="KW-1133">Transmembrane helix</keyword>
<feature type="non-terminal residue" evidence="2">
    <location>
        <position position="1"/>
    </location>
</feature>
<dbReference type="Proteomes" id="UP001206925">
    <property type="component" value="Unassembled WGS sequence"/>
</dbReference>
<organism evidence="2 3">
    <name type="scientific">Ambrosia artemisiifolia</name>
    <name type="common">Common ragweed</name>
    <dbReference type="NCBI Taxonomy" id="4212"/>
    <lineage>
        <taxon>Eukaryota</taxon>
        <taxon>Viridiplantae</taxon>
        <taxon>Streptophyta</taxon>
        <taxon>Embryophyta</taxon>
        <taxon>Tracheophyta</taxon>
        <taxon>Spermatophyta</taxon>
        <taxon>Magnoliopsida</taxon>
        <taxon>eudicotyledons</taxon>
        <taxon>Gunneridae</taxon>
        <taxon>Pentapetalae</taxon>
        <taxon>asterids</taxon>
        <taxon>campanulids</taxon>
        <taxon>Asterales</taxon>
        <taxon>Asteraceae</taxon>
        <taxon>Asteroideae</taxon>
        <taxon>Heliantheae alliance</taxon>
        <taxon>Heliantheae</taxon>
        <taxon>Ambrosia</taxon>
    </lineage>
</organism>
<keyword evidence="1" id="KW-0472">Membrane</keyword>
<dbReference type="AlphaFoldDB" id="A0AAD5GI85"/>
<dbReference type="EMBL" id="JAMZMK010007699">
    <property type="protein sequence ID" value="KAI7743695.1"/>
    <property type="molecule type" value="Genomic_DNA"/>
</dbReference>
<comment type="caution">
    <text evidence="2">The sequence shown here is derived from an EMBL/GenBank/DDBJ whole genome shotgun (WGS) entry which is preliminary data.</text>
</comment>
<reference evidence="2" key="1">
    <citation type="submission" date="2022-06" db="EMBL/GenBank/DDBJ databases">
        <title>Uncovering the hologenomic basis of an extraordinary plant invasion.</title>
        <authorList>
            <person name="Bieker V.C."/>
            <person name="Martin M.D."/>
            <person name="Gilbert T."/>
            <person name="Hodgins K."/>
            <person name="Battlay P."/>
            <person name="Petersen B."/>
            <person name="Wilson J."/>
        </authorList>
    </citation>
    <scope>NUCLEOTIDE SEQUENCE</scope>
    <source>
        <strain evidence="2">AA19_3_7</strain>
        <tissue evidence="2">Leaf</tissue>
    </source>
</reference>
<keyword evidence="3" id="KW-1185">Reference proteome</keyword>
<sequence>DLGYGGDGLGYGLGSGCSGQIWLTRVECLMEVICWCWWVFGDMVVVVVVGVRWWFTCAFGRNTITKFRCETRLLFQLLAVSASYWRWISSDWQTVEARKGIVPCHVSTHVHTISSSWVFYSALNLEKANYKELQTWGGSCSREFRLRILVCPTA</sequence>
<accession>A0AAD5GI85</accession>